<dbReference type="AlphaFoldDB" id="A0A815W3T1"/>
<evidence type="ECO:0000313" key="2">
    <source>
        <dbReference type="EMBL" id="CAF1538648.1"/>
    </source>
</evidence>
<dbReference type="Proteomes" id="UP000663832">
    <property type="component" value="Unassembled WGS sequence"/>
</dbReference>
<dbReference type="Proteomes" id="UP000663877">
    <property type="component" value="Unassembled WGS sequence"/>
</dbReference>
<gene>
    <name evidence="1" type="ORF">BJG266_LOCUS36953</name>
    <name evidence="2" type="ORF">QVE165_LOCUS46138</name>
</gene>
<accession>A0A815W3T1</accession>
<dbReference type="EMBL" id="CAJNOI010001154">
    <property type="protein sequence ID" value="CAF1388042.1"/>
    <property type="molecule type" value="Genomic_DNA"/>
</dbReference>
<keyword evidence="3" id="KW-1185">Reference proteome</keyword>
<dbReference type="EMBL" id="CAJNOM010000675">
    <property type="protein sequence ID" value="CAF1538648.1"/>
    <property type="molecule type" value="Genomic_DNA"/>
</dbReference>
<organism evidence="2 3">
    <name type="scientific">Adineta steineri</name>
    <dbReference type="NCBI Taxonomy" id="433720"/>
    <lineage>
        <taxon>Eukaryota</taxon>
        <taxon>Metazoa</taxon>
        <taxon>Spiralia</taxon>
        <taxon>Gnathifera</taxon>
        <taxon>Rotifera</taxon>
        <taxon>Eurotatoria</taxon>
        <taxon>Bdelloidea</taxon>
        <taxon>Adinetida</taxon>
        <taxon>Adinetidae</taxon>
        <taxon>Adineta</taxon>
    </lineage>
</organism>
<dbReference type="Gene3D" id="3.80.10.10">
    <property type="entry name" value="Ribonuclease Inhibitor"/>
    <property type="match status" value="1"/>
</dbReference>
<evidence type="ECO:0000313" key="3">
    <source>
        <dbReference type="Proteomes" id="UP000663832"/>
    </source>
</evidence>
<protein>
    <submittedName>
        <fullName evidence="2">Uncharacterized protein</fullName>
    </submittedName>
</protein>
<proteinExistence type="predicted"/>
<name>A0A815W3T1_9BILA</name>
<sequence length="73" mass="8270">MNRIRSVPPQIGHVRDLSIFGLSHNKLASLPSDLLDVTTLHRLDIRSNRFSITNLQIIAAKFNTTNPDLTLQY</sequence>
<dbReference type="OrthoDB" id="1394818at2759"/>
<dbReference type="SUPFAM" id="SSF52075">
    <property type="entry name" value="Outer arm dynein light chain 1"/>
    <property type="match status" value="1"/>
</dbReference>
<dbReference type="InterPro" id="IPR032675">
    <property type="entry name" value="LRR_dom_sf"/>
</dbReference>
<evidence type="ECO:0000313" key="1">
    <source>
        <dbReference type="EMBL" id="CAF1388042.1"/>
    </source>
</evidence>
<reference evidence="2" key="1">
    <citation type="submission" date="2021-02" db="EMBL/GenBank/DDBJ databases">
        <authorList>
            <person name="Nowell W R."/>
        </authorList>
    </citation>
    <scope>NUCLEOTIDE SEQUENCE</scope>
</reference>
<comment type="caution">
    <text evidence="2">The sequence shown here is derived from an EMBL/GenBank/DDBJ whole genome shotgun (WGS) entry which is preliminary data.</text>
</comment>